<reference evidence="1 2" key="1">
    <citation type="journal article" date="2018" name="Sci. Rep.">
        <title>Comparative genomics provides insights into the lifestyle and reveals functional heterogeneity of dark septate endophytic fungi.</title>
        <authorList>
            <person name="Knapp D.G."/>
            <person name="Nemeth J.B."/>
            <person name="Barry K."/>
            <person name="Hainaut M."/>
            <person name="Henrissat B."/>
            <person name="Johnson J."/>
            <person name="Kuo A."/>
            <person name="Lim J.H.P."/>
            <person name="Lipzen A."/>
            <person name="Nolan M."/>
            <person name="Ohm R.A."/>
            <person name="Tamas L."/>
            <person name="Grigoriev I.V."/>
            <person name="Spatafora J.W."/>
            <person name="Nagy L.G."/>
            <person name="Kovacs G.M."/>
        </authorList>
    </citation>
    <scope>NUCLEOTIDE SEQUENCE [LARGE SCALE GENOMIC DNA]</scope>
    <source>
        <strain evidence="1 2">DSE2036</strain>
    </source>
</reference>
<dbReference type="Proteomes" id="UP000244855">
    <property type="component" value="Unassembled WGS sequence"/>
</dbReference>
<organism evidence="1 2">
    <name type="scientific">Periconia macrospinosa</name>
    <dbReference type="NCBI Taxonomy" id="97972"/>
    <lineage>
        <taxon>Eukaryota</taxon>
        <taxon>Fungi</taxon>
        <taxon>Dikarya</taxon>
        <taxon>Ascomycota</taxon>
        <taxon>Pezizomycotina</taxon>
        <taxon>Dothideomycetes</taxon>
        <taxon>Pleosporomycetidae</taxon>
        <taxon>Pleosporales</taxon>
        <taxon>Massarineae</taxon>
        <taxon>Periconiaceae</taxon>
        <taxon>Periconia</taxon>
    </lineage>
</organism>
<dbReference type="EMBL" id="KZ805365">
    <property type="protein sequence ID" value="PVI00946.1"/>
    <property type="molecule type" value="Genomic_DNA"/>
</dbReference>
<protein>
    <submittedName>
        <fullName evidence="1">Uncharacterized protein</fullName>
    </submittedName>
</protein>
<dbReference type="STRING" id="97972.A0A2V1DSH4"/>
<gene>
    <name evidence="1" type="ORF">DM02DRAFT_614008</name>
</gene>
<dbReference type="OrthoDB" id="4708870at2759"/>
<proteinExistence type="predicted"/>
<keyword evidence="2" id="KW-1185">Reference proteome</keyword>
<accession>A0A2V1DSH4</accession>
<sequence>MGGQAFVELEATHGGPIHVPRIPPATYHKLSSEIKTKLQTLFLRVVIPREPPGKLDHGDIDFLVGGILPSSSSSSTSNNNITDIWTTIRALLNAPLHLPRGGSHSFGILHPDIPNAYIQVDVELSPGDGTPSASALFAWTQFTKGDADLTQIIGICHRHLGLTCNDRGLHLRVSQIEPYDKKKSLLFLTCDPTQAMTFFGLDAEKYYAGFATEDELFEWIVRGRFFSRTVFEERIEKHNDRARLLKRPMYRRFMTEFIPTHPSVGLHSEEGSSSPPWTRDQVLEEALTTFSAHAEYQRMMTEHNTKEAEETFWKRVKDVIPAEGSSLAVGVKGLRRWVGFVDGKPYIRSSCVKETPIWTEEIRGEGREEEVLRWVGENWQTVKALEKKRSKDSREGAGNNVRV</sequence>
<evidence type="ECO:0000313" key="2">
    <source>
        <dbReference type="Proteomes" id="UP000244855"/>
    </source>
</evidence>
<evidence type="ECO:0000313" key="1">
    <source>
        <dbReference type="EMBL" id="PVI00946.1"/>
    </source>
</evidence>
<name>A0A2V1DSH4_9PLEO</name>
<dbReference type="AlphaFoldDB" id="A0A2V1DSH4"/>